<dbReference type="Gene3D" id="1.20.1250.20">
    <property type="entry name" value="MFS general substrate transporter like domains"/>
    <property type="match status" value="2"/>
</dbReference>
<keyword evidence="11" id="KW-1185">Reference proteome</keyword>
<dbReference type="InterPro" id="IPR024989">
    <property type="entry name" value="MFS_assoc_dom"/>
</dbReference>
<evidence type="ECO:0000256" key="6">
    <source>
        <dbReference type="ARBA" id="ARBA00022989"/>
    </source>
</evidence>
<reference evidence="10 11" key="1">
    <citation type="submission" date="2020-08" db="EMBL/GenBank/DDBJ databases">
        <title>Cohnella phylogeny.</title>
        <authorList>
            <person name="Dunlap C."/>
        </authorList>
    </citation>
    <scope>NUCLEOTIDE SEQUENCE [LARGE SCALE GENOMIC DNA]</scope>
    <source>
        <strain evidence="10 11">DSM 103658</strain>
    </source>
</reference>
<evidence type="ECO:0000256" key="8">
    <source>
        <dbReference type="SAM" id="Phobius"/>
    </source>
</evidence>
<dbReference type="AlphaFoldDB" id="A0A841TK43"/>
<comment type="caution">
    <text evidence="10">The sequence shown here is derived from an EMBL/GenBank/DDBJ whole genome shotgun (WGS) entry which is preliminary data.</text>
</comment>
<dbReference type="PANTHER" id="PTHR23522">
    <property type="entry name" value="BLL5896 PROTEIN"/>
    <property type="match status" value="1"/>
</dbReference>
<keyword evidence="4" id="KW-0997">Cell inner membrane</keyword>
<feature type="transmembrane region" description="Helical" evidence="8">
    <location>
        <begin position="48"/>
        <end position="68"/>
    </location>
</feature>
<gene>
    <name evidence="10" type="ORF">H4Q31_16345</name>
</gene>
<keyword evidence="6 8" id="KW-1133">Transmembrane helix</keyword>
<name>A0A841TK43_9BACL</name>
<keyword evidence="5 8" id="KW-0812">Transmembrane</keyword>
<feature type="transmembrane region" description="Helical" evidence="8">
    <location>
        <begin position="165"/>
        <end position="185"/>
    </location>
</feature>
<feature type="domain" description="Major facilitator superfamily (MFS) profile" evidence="9">
    <location>
        <begin position="172"/>
        <end position="386"/>
    </location>
</feature>
<protein>
    <submittedName>
        <fullName evidence="10">MFS transporter</fullName>
    </submittedName>
</protein>
<accession>A0A841TK43</accession>
<dbReference type="SUPFAM" id="SSF103473">
    <property type="entry name" value="MFS general substrate transporter"/>
    <property type="match status" value="1"/>
</dbReference>
<comment type="subcellular location">
    <subcellularLocation>
        <location evidence="1">Cell inner membrane</location>
        <topology evidence="1">Multi-pass membrane protein</topology>
    </subcellularLocation>
</comment>
<feature type="transmembrane region" description="Helical" evidence="8">
    <location>
        <begin position="332"/>
        <end position="352"/>
    </location>
</feature>
<keyword evidence="2" id="KW-0813">Transport</keyword>
<feature type="transmembrane region" description="Helical" evidence="8">
    <location>
        <begin position="12"/>
        <end position="36"/>
    </location>
</feature>
<feature type="transmembrane region" description="Helical" evidence="8">
    <location>
        <begin position="77"/>
        <end position="94"/>
    </location>
</feature>
<dbReference type="RefSeq" id="WP_185180125.1">
    <property type="nucleotide sequence ID" value="NZ_CBCSEP010000008.1"/>
</dbReference>
<dbReference type="Pfam" id="PF12832">
    <property type="entry name" value="MFS_1_like"/>
    <property type="match status" value="1"/>
</dbReference>
<feature type="transmembrane region" description="Helical" evidence="8">
    <location>
        <begin position="293"/>
        <end position="311"/>
    </location>
</feature>
<dbReference type="Proteomes" id="UP000574133">
    <property type="component" value="Unassembled WGS sequence"/>
</dbReference>
<evidence type="ECO:0000313" key="10">
    <source>
        <dbReference type="EMBL" id="MBB6678861.1"/>
    </source>
</evidence>
<dbReference type="GO" id="GO:0030395">
    <property type="term" value="F:lactose binding"/>
    <property type="evidence" value="ECO:0007669"/>
    <property type="project" value="TreeGrafter"/>
</dbReference>
<evidence type="ECO:0000256" key="1">
    <source>
        <dbReference type="ARBA" id="ARBA00004429"/>
    </source>
</evidence>
<dbReference type="GO" id="GO:0005886">
    <property type="term" value="C:plasma membrane"/>
    <property type="evidence" value="ECO:0007669"/>
    <property type="project" value="UniProtKB-SubCell"/>
</dbReference>
<keyword evidence="7 8" id="KW-0472">Membrane</keyword>
<feature type="transmembrane region" description="Helical" evidence="8">
    <location>
        <begin position="100"/>
        <end position="119"/>
    </location>
</feature>
<dbReference type="EMBL" id="JACJVN010000062">
    <property type="protein sequence ID" value="MBB6678861.1"/>
    <property type="molecule type" value="Genomic_DNA"/>
</dbReference>
<feature type="transmembrane region" description="Helical" evidence="8">
    <location>
        <begin position="269"/>
        <end position="287"/>
    </location>
</feature>
<dbReference type="PROSITE" id="PS50850">
    <property type="entry name" value="MFS"/>
    <property type="match status" value="1"/>
</dbReference>
<dbReference type="InterPro" id="IPR036259">
    <property type="entry name" value="MFS_trans_sf"/>
</dbReference>
<dbReference type="PANTHER" id="PTHR23522:SF10">
    <property type="entry name" value="3-PHENYLPROPIONIC ACID TRANSPORTER-RELATED"/>
    <property type="match status" value="1"/>
</dbReference>
<evidence type="ECO:0000259" key="9">
    <source>
        <dbReference type="PROSITE" id="PS50850"/>
    </source>
</evidence>
<dbReference type="GO" id="GO:0015528">
    <property type="term" value="F:lactose:proton symporter activity"/>
    <property type="evidence" value="ECO:0007669"/>
    <property type="project" value="TreeGrafter"/>
</dbReference>
<sequence>MNGTSVKSGQLAVLRSLHFMNYATMVLVVTFFPLYFDDLGFTKLQIGTIYSIGPLLSIFSNLLAGIAADKSKALRRVLNLIFLGQIIALAILLPQKEFTVVAVLMGVFYFFQTPVNSMMDSLTLLAANRMNRSFPSIRMFGSLGYAVSAIAFGFILKAIGSEWTMWFGLGTVLCSLVLSLLLQNFQASLSKFSFGNLWLILKRRETFFFFCLVALVSVAHRMNEGFLTIAMRESGASSSMIGAASLASSVSEIPMFFLLAKFGHKFRELPLLAFASIMYMVRLYLLSVTHEPIAFVFLQMMHCVTFGIYYITALRYLQSVVPDEFRSSGQALFGMVWTGLAGLIAGTLGGWLSDVYGLSLIFRLGSGFALTAAAGFLLVHFRRPAG</sequence>
<evidence type="ECO:0000256" key="4">
    <source>
        <dbReference type="ARBA" id="ARBA00022519"/>
    </source>
</evidence>
<evidence type="ECO:0000256" key="5">
    <source>
        <dbReference type="ARBA" id="ARBA00022692"/>
    </source>
</evidence>
<organism evidence="10 11">
    <name type="scientific">Cohnella lubricantis</name>
    <dbReference type="NCBI Taxonomy" id="2163172"/>
    <lineage>
        <taxon>Bacteria</taxon>
        <taxon>Bacillati</taxon>
        <taxon>Bacillota</taxon>
        <taxon>Bacilli</taxon>
        <taxon>Bacillales</taxon>
        <taxon>Paenibacillaceae</taxon>
        <taxon>Cohnella</taxon>
    </lineage>
</organism>
<evidence type="ECO:0000313" key="11">
    <source>
        <dbReference type="Proteomes" id="UP000574133"/>
    </source>
</evidence>
<feature type="transmembrane region" description="Helical" evidence="8">
    <location>
        <begin position="358"/>
        <end position="381"/>
    </location>
</feature>
<proteinExistence type="predicted"/>
<dbReference type="InterPro" id="IPR020846">
    <property type="entry name" value="MFS_dom"/>
</dbReference>
<evidence type="ECO:0000256" key="2">
    <source>
        <dbReference type="ARBA" id="ARBA00022448"/>
    </source>
</evidence>
<feature type="transmembrane region" description="Helical" evidence="8">
    <location>
        <begin position="206"/>
        <end position="223"/>
    </location>
</feature>
<evidence type="ECO:0000256" key="3">
    <source>
        <dbReference type="ARBA" id="ARBA00022475"/>
    </source>
</evidence>
<keyword evidence="3" id="KW-1003">Cell membrane</keyword>
<evidence type="ECO:0000256" key="7">
    <source>
        <dbReference type="ARBA" id="ARBA00023136"/>
    </source>
</evidence>
<feature type="transmembrane region" description="Helical" evidence="8">
    <location>
        <begin position="140"/>
        <end position="159"/>
    </location>
</feature>